<dbReference type="Proteomes" id="UP001431693">
    <property type="component" value="Unassembled WGS sequence"/>
</dbReference>
<gene>
    <name evidence="2" type="ORF">QJ043_07225</name>
</gene>
<evidence type="ECO:0000259" key="1">
    <source>
        <dbReference type="PROSITE" id="PS51186"/>
    </source>
</evidence>
<dbReference type="InterPro" id="IPR016181">
    <property type="entry name" value="Acyl_CoA_acyltransferase"/>
</dbReference>
<sequence length="149" mass="16538">MDIIELHESPDRAHWLAELQRCDWSAGQHLAEMVAEGALGAVLGEGTRILMLVDGERLVSFCTLAPQDDIRPTDLGPWVGYVYTSPDYRGRGCMGRLLGEAERRAKMAGAARTHISTGHVGLYEKHGYRLLTTMPNVKGEESRVYVKDL</sequence>
<dbReference type="EMBL" id="JASJEX010000003">
    <property type="protein sequence ID" value="MDJ1129866.1"/>
    <property type="molecule type" value="Genomic_DNA"/>
</dbReference>
<keyword evidence="3" id="KW-1185">Reference proteome</keyword>
<organism evidence="2 3">
    <name type="scientific">Kribbibacterium absianum</name>
    <dbReference type="NCBI Taxonomy" id="3044210"/>
    <lineage>
        <taxon>Bacteria</taxon>
        <taxon>Bacillati</taxon>
        <taxon>Actinomycetota</taxon>
        <taxon>Coriobacteriia</taxon>
        <taxon>Coriobacteriales</taxon>
        <taxon>Kribbibacteriaceae</taxon>
        <taxon>Kribbibacterium</taxon>
    </lineage>
</organism>
<dbReference type="InterPro" id="IPR000182">
    <property type="entry name" value="GNAT_dom"/>
</dbReference>
<dbReference type="PROSITE" id="PS51186">
    <property type="entry name" value="GNAT"/>
    <property type="match status" value="1"/>
</dbReference>
<accession>A0ABT6ZMK2</accession>
<proteinExistence type="predicted"/>
<feature type="domain" description="N-acetyltransferase" evidence="1">
    <location>
        <begin position="1"/>
        <end position="149"/>
    </location>
</feature>
<name>A0ABT6ZMK2_9ACTN</name>
<reference evidence="2" key="1">
    <citation type="submission" date="2023-05" db="EMBL/GenBank/DDBJ databases">
        <title>[olsenella] sp. nov., isolated from a pig farm feces dump.</title>
        <authorList>
            <person name="Chang Y.-H."/>
        </authorList>
    </citation>
    <scope>NUCLEOTIDE SEQUENCE</scope>
    <source>
        <strain evidence="2">YH-ols2217</strain>
    </source>
</reference>
<dbReference type="RefSeq" id="WP_283712987.1">
    <property type="nucleotide sequence ID" value="NZ_JASJEW010000002.1"/>
</dbReference>
<dbReference type="Gene3D" id="3.40.630.30">
    <property type="match status" value="1"/>
</dbReference>
<dbReference type="Pfam" id="PF13508">
    <property type="entry name" value="Acetyltransf_7"/>
    <property type="match status" value="1"/>
</dbReference>
<evidence type="ECO:0000313" key="3">
    <source>
        <dbReference type="Proteomes" id="UP001431693"/>
    </source>
</evidence>
<dbReference type="CDD" id="cd04301">
    <property type="entry name" value="NAT_SF"/>
    <property type="match status" value="1"/>
</dbReference>
<evidence type="ECO:0000313" key="2">
    <source>
        <dbReference type="EMBL" id="MDJ1129866.1"/>
    </source>
</evidence>
<protein>
    <submittedName>
        <fullName evidence="2">GNAT family N-acetyltransferase</fullName>
    </submittedName>
</protein>
<comment type="caution">
    <text evidence="2">The sequence shown here is derived from an EMBL/GenBank/DDBJ whole genome shotgun (WGS) entry which is preliminary data.</text>
</comment>
<dbReference type="SUPFAM" id="SSF55729">
    <property type="entry name" value="Acyl-CoA N-acyltransferases (Nat)"/>
    <property type="match status" value="1"/>
</dbReference>